<evidence type="ECO:0000313" key="8">
    <source>
        <dbReference type="WBParaSite" id="jg22349"/>
    </source>
</evidence>
<sequence length="681" mass="76029">MLQFRTCASVNLANPPPALLIGVPDDRCSSQQSQKHSHSSSQTPIGSTAPAIILPTSMVSVETRPLPMVLFCASTLGSLLDLQHYLQCGVPVLVVNDSSELCSLLFTSFAFYQSSAFDHNKFIGWLDTELRKIAVSTTGSYKGAELEEAKAAICQILLSTNGDHALLSFTCCDDLENLGDHLLKLLVRSATDSADHVRILHLAVKLNSASVLRTVKLESVIAEEQLEKLLEEALANDDHMEVLGALLDQNVPIHISSNLLLNWLENTSDQYFFNTIILGHFLGLSYKLEKINEYTANCLNDLLEEARGSKCLKVAEALANFIVQTVRRYKLSVPTRPLHPTLAACDRGKGIQVLAVWALLLNRIELVKLLCAYSQEPIALCLVLAKISRNLARLSREWFFYEQRLICLSNYLNSTAVQLLDLAYRECPVKAYQALCRQLGSFNQLTLCQLAFETNAREFIAHECCQRWVLRLLYGDLQLRSLSTTLRLPNWLKIVLSSLLVLPTLFWVSVRPSTVANAKRESWSRPVSPTVALLEDGRQVKKVRASSTYSMHSMRSSYAHDTMSIAGYNTTIHPHTQDFNNHFGGTLEPDTPNSANQAMEDVDLFLPTNNDFRSSPPTFCLETTTDQCLNLKLGEKGADGWIVPVFHVLLHPITKYWLSCLSGWSTWACLLFRRHCLDAGI</sequence>
<dbReference type="GO" id="GO:0030001">
    <property type="term" value="P:metal ion transport"/>
    <property type="evidence" value="ECO:0007669"/>
    <property type="project" value="TreeGrafter"/>
</dbReference>
<evidence type="ECO:0000256" key="3">
    <source>
        <dbReference type="ARBA" id="ARBA00022989"/>
    </source>
</evidence>
<evidence type="ECO:0000256" key="4">
    <source>
        <dbReference type="ARBA" id="ARBA00023136"/>
    </source>
</evidence>
<dbReference type="GO" id="GO:0005886">
    <property type="term" value="C:plasma membrane"/>
    <property type="evidence" value="ECO:0007669"/>
    <property type="project" value="TreeGrafter"/>
</dbReference>
<name>A0A915DSA9_9BILA</name>
<keyword evidence="2" id="KW-0812">Transmembrane</keyword>
<proteinExistence type="predicted"/>
<keyword evidence="7" id="KW-1185">Reference proteome</keyword>
<protein>
    <recommendedName>
        <fullName evidence="6">TRPM-like domain-containing protein</fullName>
    </recommendedName>
</protein>
<evidence type="ECO:0000256" key="2">
    <source>
        <dbReference type="ARBA" id="ARBA00022692"/>
    </source>
</evidence>
<comment type="subcellular location">
    <subcellularLocation>
        <location evidence="1">Membrane</location>
        <topology evidence="1">Multi-pass membrane protein</topology>
    </subcellularLocation>
</comment>
<dbReference type="Pfam" id="PF25508">
    <property type="entry name" value="TRPM2"/>
    <property type="match status" value="1"/>
</dbReference>
<dbReference type="GO" id="GO:0005261">
    <property type="term" value="F:monoatomic cation channel activity"/>
    <property type="evidence" value="ECO:0007669"/>
    <property type="project" value="TreeGrafter"/>
</dbReference>
<evidence type="ECO:0000313" key="7">
    <source>
        <dbReference type="Proteomes" id="UP000887574"/>
    </source>
</evidence>
<accession>A0A915DSA9</accession>
<dbReference type="WBParaSite" id="jg22349">
    <property type="protein sequence ID" value="jg22349"/>
    <property type="gene ID" value="jg22349"/>
</dbReference>
<feature type="domain" description="TRPM-like" evidence="6">
    <location>
        <begin position="224"/>
        <end position="462"/>
    </location>
</feature>
<feature type="region of interest" description="Disordered" evidence="5">
    <location>
        <begin position="26"/>
        <end position="48"/>
    </location>
</feature>
<dbReference type="InterPro" id="IPR057366">
    <property type="entry name" value="TRPM-like"/>
</dbReference>
<dbReference type="InterPro" id="IPR050927">
    <property type="entry name" value="TRPM"/>
</dbReference>
<reference evidence="8" key="1">
    <citation type="submission" date="2022-11" db="UniProtKB">
        <authorList>
            <consortium name="WormBaseParasite"/>
        </authorList>
    </citation>
    <scope>IDENTIFICATION</scope>
</reference>
<dbReference type="Proteomes" id="UP000887574">
    <property type="component" value="Unplaced"/>
</dbReference>
<evidence type="ECO:0000256" key="5">
    <source>
        <dbReference type="SAM" id="MobiDB-lite"/>
    </source>
</evidence>
<keyword evidence="3" id="KW-1133">Transmembrane helix</keyword>
<evidence type="ECO:0000259" key="6">
    <source>
        <dbReference type="Pfam" id="PF25508"/>
    </source>
</evidence>
<organism evidence="7 8">
    <name type="scientific">Ditylenchus dipsaci</name>
    <dbReference type="NCBI Taxonomy" id="166011"/>
    <lineage>
        <taxon>Eukaryota</taxon>
        <taxon>Metazoa</taxon>
        <taxon>Ecdysozoa</taxon>
        <taxon>Nematoda</taxon>
        <taxon>Chromadorea</taxon>
        <taxon>Rhabditida</taxon>
        <taxon>Tylenchina</taxon>
        <taxon>Tylenchomorpha</taxon>
        <taxon>Sphaerularioidea</taxon>
        <taxon>Anguinidae</taxon>
        <taxon>Anguininae</taxon>
        <taxon>Ditylenchus</taxon>
    </lineage>
</organism>
<evidence type="ECO:0000256" key="1">
    <source>
        <dbReference type="ARBA" id="ARBA00004141"/>
    </source>
</evidence>
<dbReference type="AlphaFoldDB" id="A0A915DSA9"/>
<dbReference type="PANTHER" id="PTHR13800:SF41">
    <property type="entry name" value="PROTEIN CED-11"/>
    <property type="match status" value="1"/>
</dbReference>
<keyword evidence="4" id="KW-0472">Membrane</keyword>
<feature type="compositionally biased region" description="Low complexity" evidence="5">
    <location>
        <begin position="29"/>
        <end position="42"/>
    </location>
</feature>
<dbReference type="PANTHER" id="PTHR13800">
    <property type="entry name" value="TRANSIENT RECEPTOR POTENTIAL CATION CHANNEL, SUBFAMILY M, MEMBER 6"/>
    <property type="match status" value="1"/>
</dbReference>